<protein>
    <recommendedName>
        <fullName evidence="3">Nucleic acid-binding protein</fullName>
    </recommendedName>
</protein>
<dbReference type="GeneID" id="82854667"/>
<reference evidence="1 2" key="1">
    <citation type="submission" date="2019-01" db="EMBL/GenBank/DDBJ databases">
        <title>Genome sequence of Bacillus glycinifermentans SRCM103574.</title>
        <authorList>
            <person name="Kong H.-J."/>
            <person name="Jeong S.-Y."/>
            <person name="Jeong D.-Y."/>
        </authorList>
    </citation>
    <scope>NUCLEOTIDE SEQUENCE [LARGE SCALE GENOMIC DNA]</scope>
    <source>
        <strain evidence="1 2">SRCM103574</strain>
    </source>
</reference>
<gene>
    <name evidence="1" type="ORF">EQZ20_18500</name>
</gene>
<evidence type="ECO:0000313" key="1">
    <source>
        <dbReference type="EMBL" id="QAT67944.1"/>
    </source>
</evidence>
<name>A0AAJ3Z4C2_9BACI</name>
<sequence>MKCGSTDAGQKEIATTGTGLSKLFDVQHNRFLVVYCKNCGYSELYNKESSKAGNNIDLFFG</sequence>
<evidence type="ECO:0000313" key="2">
    <source>
        <dbReference type="Proteomes" id="UP000288675"/>
    </source>
</evidence>
<dbReference type="Proteomes" id="UP000288675">
    <property type="component" value="Chromosome"/>
</dbReference>
<accession>A0AAJ3Z4C2</accession>
<organism evidence="1 2">
    <name type="scientific">Bacillus glycinifermentans</name>
    <dbReference type="NCBI Taxonomy" id="1664069"/>
    <lineage>
        <taxon>Bacteria</taxon>
        <taxon>Bacillati</taxon>
        <taxon>Bacillota</taxon>
        <taxon>Bacilli</taxon>
        <taxon>Bacillales</taxon>
        <taxon>Bacillaceae</taxon>
        <taxon>Bacillus</taxon>
    </lineage>
</organism>
<proteinExistence type="predicted"/>
<dbReference type="InterPro" id="IPR018652">
    <property type="entry name" value="DUF2082_NA-bd_Znr"/>
</dbReference>
<dbReference type="Pfam" id="PF09855">
    <property type="entry name" value="Zn_ribbon_13"/>
    <property type="match status" value="1"/>
</dbReference>
<dbReference type="EMBL" id="CP035232">
    <property type="protein sequence ID" value="QAT67944.1"/>
    <property type="molecule type" value="Genomic_DNA"/>
</dbReference>
<dbReference type="RefSeq" id="WP_082094114.1">
    <property type="nucleotide sequence ID" value="NZ_CP035232.1"/>
</dbReference>
<evidence type="ECO:0008006" key="3">
    <source>
        <dbReference type="Google" id="ProtNLM"/>
    </source>
</evidence>
<dbReference type="AlphaFoldDB" id="A0AAJ3Z4C2"/>